<accession>A0AAD8E846</accession>
<evidence type="ECO:0000313" key="3">
    <source>
        <dbReference type="Proteomes" id="UP001233999"/>
    </source>
</evidence>
<dbReference type="AlphaFoldDB" id="A0AAD8E846"/>
<feature type="region of interest" description="Disordered" evidence="1">
    <location>
        <begin position="1"/>
        <end position="21"/>
    </location>
</feature>
<sequence>MDVFKIDQSLSANLGSAPPPEKLTAEVTFDAGSEFNLSFFDTPEDNSTQGFSDPGSVGSTSASSPPPQLPLPQVINSPSTILLQPLSGASNPGTAAASTTLGVKQGMANLSCVLLLKRAFKSLKQPKETDHGLIPPGCRVCTRVKL</sequence>
<proteinExistence type="predicted"/>
<feature type="compositionally biased region" description="Polar residues" evidence="1">
    <location>
        <begin position="45"/>
        <end position="62"/>
    </location>
</feature>
<evidence type="ECO:0000256" key="1">
    <source>
        <dbReference type="SAM" id="MobiDB-lite"/>
    </source>
</evidence>
<gene>
    <name evidence="2" type="ORF">L9F63_003930</name>
</gene>
<name>A0AAD8E846_DIPPU</name>
<dbReference type="EMBL" id="JASPKZ010008340">
    <property type="protein sequence ID" value="KAJ9580406.1"/>
    <property type="molecule type" value="Genomic_DNA"/>
</dbReference>
<comment type="caution">
    <text evidence="2">The sequence shown here is derived from an EMBL/GenBank/DDBJ whole genome shotgun (WGS) entry which is preliminary data.</text>
</comment>
<feature type="region of interest" description="Disordered" evidence="1">
    <location>
        <begin position="38"/>
        <end position="71"/>
    </location>
</feature>
<organism evidence="2 3">
    <name type="scientific">Diploptera punctata</name>
    <name type="common">Pacific beetle cockroach</name>
    <dbReference type="NCBI Taxonomy" id="6984"/>
    <lineage>
        <taxon>Eukaryota</taxon>
        <taxon>Metazoa</taxon>
        <taxon>Ecdysozoa</taxon>
        <taxon>Arthropoda</taxon>
        <taxon>Hexapoda</taxon>
        <taxon>Insecta</taxon>
        <taxon>Pterygota</taxon>
        <taxon>Neoptera</taxon>
        <taxon>Polyneoptera</taxon>
        <taxon>Dictyoptera</taxon>
        <taxon>Blattodea</taxon>
        <taxon>Blaberoidea</taxon>
        <taxon>Blaberidae</taxon>
        <taxon>Diplopterinae</taxon>
        <taxon>Diploptera</taxon>
    </lineage>
</organism>
<evidence type="ECO:0000313" key="2">
    <source>
        <dbReference type="EMBL" id="KAJ9580406.1"/>
    </source>
</evidence>
<reference evidence="2" key="2">
    <citation type="submission" date="2023-05" db="EMBL/GenBank/DDBJ databases">
        <authorList>
            <person name="Fouks B."/>
        </authorList>
    </citation>
    <scope>NUCLEOTIDE SEQUENCE</scope>
    <source>
        <strain evidence="2">Stay&amp;Tobe</strain>
        <tissue evidence="2">Testes</tissue>
    </source>
</reference>
<reference evidence="2" key="1">
    <citation type="journal article" date="2023" name="IScience">
        <title>Live-bearing cockroach genome reveals convergent evolutionary mechanisms linked to viviparity in insects and beyond.</title>
        <authorList>
            <person name="Fouks B."/>
            <person name="Harrison M.C."/>
            <person name="Mikhailova A.A."/>
            <person name="Marchal E."/>
            <person name="English S."/>
            <person name="Carruthers M."/>
            <person name="Jennings E.C."/>
            <person name="Chiamaka E.L."/>
            <person name="Frigard R.A."/>
            <person name="Pippel M."/>
            <person name="Attardo G.M."/>
            <person name="Benoit J.B."/>
            <person name="Bornberg-Bauer E."/>
            <person name="Tobe S.S."/>
        </authorList>
    </citation>
    <scope>NUCLEOTIDE SEQUENCE</scope>
    <source>
        <strain evidence="2">Stay&amp;Tobe</strain>
    </source>
</reference>
<dbReference type="Proteomes" id="UP001233999">
    <property type="component" value="Unassembled WGS sequence"/>
</dbReference>
<protein>
    <submittedName>
        <fullName evidence="2">Uncharacterized protein</fullName>
    </submittedName>
</protein>
<feature type="non-terminal residue" evidence="2">
    <location>
        <position position="1"/>
    </location>
</feature>
<keyword evidence="3" id="KW-1185">Reference proteome</keyword>